<evidence type="ECO:0000256" key="6">
    <source>
        <dbReference type="ARBA" id="ARBA00023204"/>
    </source>
</evidence>
<evidence type="ECO:0000313" key="12">
    <source>
        <dbReference type="EMBL" id="KYH35753.1"/>
    </source>
</evidence>
<dbReference type="GO" id="GO:0003684">
    <property type="term" value="F:damaged DNA binding"/>
    <property type="evidence" value="ECO:0007669"/>
    <property type="project" value="UniProtKB-UniRule"/>
</dbReference>
<dbReference type="NCBIfam" id="NF003810">
    <property type="entry name" value="PRK05399.1"/>
    <property type="match status" value="1"/>
</dbReference>
<gene>
    <name evidence="12" type="primary">mutS_1</name>
    <name evidence="7" type="synonym">mutS</name>
    <name evidence="12" type="ORF">CLTEP_01460</name>
</gene>
<dbReference type="PANTHER" id="PTHR11361">
    <property type="entry name" value="DNA MISMATCH REPAIR PROTEIN MUTS FAMILY MEMBER"/>
    <property type="match status" value="1"/>
</dbReference>
<evidence type="ECO:0000313" key="13">
    <source>
        <dbReference type="Proteomes" id="UP000075531"/>
    </source>
</evidence>
<dbReference type="CDD" id="cd03284">
    <property type="entry name" value="ABC_MutS1"/>
    <property type="match status" value="1"/>
</dbReference>
<evidence type="ECO:0000256" key="1">
    <source>
        <dbReference type="ARBA" id="ARBA00006271"/>
    </source>
</evidence>
<dbReference type="InterPro" id="IPR027417">
    <property type="entry name" value="P-loop_NTPase"/>
</dbReference>
<evidence type="ECO:0000256" key="10">
    <source>
        <dbReference type="SAM" id="Coils"/>
    </source>
</evidence>
<keyword evidence="4 7" id="KW-0067">ATP-binding</keyword>
<name>A0A151B7H2_9CLOT</name>
<keyword evidence="10" id="KW-0175">Coiled coil</keyword>
<keyword evidence="3 7" id="KW-0227">DNA damage</keyword>
<evidence type="ECO:0000256" key="8">
    <source>
        <dbReference type="NCBIfam" id="TIGR01070"/>
    </source>
</evidence>
<dbReference type="GO" id="GO:0006298">
    <property type="term" value="P:mismatch repair"/>
    <property type="evidence" value="ECO:0007669"/>
    <property type="project" value="UniProtKB-UniRule"/>
</dbReference>
<dbReference type="GO" id="GO:0005829">
    <property type="term" value="C:cytosol"/>
    <property type="evidence" value="ECO:0007669"/>
    <property type="project" value="TreeGrafter"/>
</dbReference>
<dbReference type="FunFam" id="3.40.1170.10:FF:000001">
    <property type="entry name" value="DNA mismatch repair protein MutS"/>
    <property type="match status" value="1"/>
</dbReference>
<dbReference type="STRING" id="1121338.CLTEP_01460"/>
<comment type="function">
    <text evidence="7">This protein is involved in the repair of mismatches in DNA. It is possible that it carries out the mismatch recognition step. This protein has a weak ATPase activity.</text>
</comment>
<feature type="domain" description="DNA mismatch repair proteins mutS family" evidence="11">
    <location>
        <begin position="690"/>
        <end position="706"/>
    </location>
</feature>
<dbReference type="NCBIfam" id="TIGR01070">
    <property type="entry name" value="mutS1"/>
    <property type="match status" value="1"/>
</dbReference>
<comment type="similarity">
    <text evidence="1 7 9">Belongs to the DNA mismatch repair MutS family.</text>
</comment>
<dbReference type="Gene3D" id="1.10.1420.10">
    <property type="match status" value="2"/>
</dbReference>
<keyword evidence="13" id="KW-1185">Reference proteome</keyword>
<proteinExistence type="inferred from homology"/>
<dbReference type="SUPFAM" id="SSF48334">
    <property type="entry name" value="DNA repair protein MutS, domain III"/>
    <property type="match status" value="1"/>
</dbReference>
<dbReference type="InterPro" id="IPR005748">
    <property type="entry name" value="DNA_mismatch_repair_MutS"/>
</dbReference>
<dbReference type="GO" id="GO:0140664">
    <property type="term" value="F:ATP-dependent DNA damage sensor activity"/>
    <property type="evidence" value="ECO:0007669"/>
    <property type="project" value="InterPro"/>
</dbReference>
<dbReference type="PANTHER" id="PTHR11361:SF34">
    <property type="entry name" value="DNA MISMATCH REPAIR PROTEIN MSH1, MITOCHONDRIAL"/>
    <property type="match status" value="1"/>
</dbReference>
<dbReference type="RefSeq" id="WP_066821041.1">
    <property type="nucleotide sequence ID" value="NZ_LTBA01000001.1"/>
</dbReference>
<sequence>MALTPMMKQYIQIKEKCQDCILFFRLGDFYEMFFDDAEIAAKELELVLTGRDCGLEKRAPMCGIPYHAANSYIGKLVGRGYKVAICEQIEDPSLAKGIVKRDIVKIITPGTYTDSNFLEEGKNNFIMSIFIDNETDLCGLSFADISTGELYCTETKFNLSIIIDEISKFNPSEIIYQDTIDECVINTFKEKFPILYTCFENKFFTDNAENILREQFNNYNKELYTNELFYSVCGLFKYIIETQKSALSHIDSLEYYNIVDYLVIDSNSRRNLELTETIRNNSKKGSLLWVLDKTNTSMGARRLRKWVEQPLVKESKITERLLAVEELIHNIHYHEELKESLKNIYDIERIVGKISCKSVNAKELITLKKSISKIPSIKYLLKEFNSNLIVSMNEKLDDLKDIFSLLEKSINENPPINMKEGNIIKQGFNDEIDKLREAKINGKNWISNLEKNERELTGIKSLKVGYNKVFGYYIEVTKANLHLIPEDRYIRKQTLSNAERFIIPELKKMEEEILGAEDKLIKLEYEIFVSIRESIEKENDRMKKAAKIISELDCLSSLATVALENNYVKPKINESGVIEIKGGRHPVVEKVLKNNSFVENDTYIDNKDDQLLIITGPNMAGKSTYMRQVALITLMAQIGSFVPANTANISICDKIFTRIGASDDLAAGKSTFMVEMCEVANILKNATNRSLVLLDEVGRGTSTFDGLSIAWSIIEYMCSIPRIRCKTLFATHYHELIKLEGEITGVKNYSIAVKNIDGEIVFLRKIVPGGADESYGIEVAKLAGLPNDVVKRAKEILAELESTNDTANINCIAKENKTLLTDKKSDAMTTNEEFNEESKEYTSKEGDLPKQLNILDISKDNLINEIKNIDILNLTLIDGFNKLYDIIKKANSI</sequence>
<dbReference type="Gene3D" id="3.30.420.110">
    <property type="entry name" value="MutS, connector domain"/>
    <property type="match status" value="1"/>
</dbReference>
<dbReference type="InterPro" id="IPR036678">
    <property type="entry name" value="MutS_con_dom_sf"/>
</dbReference>
<dbReference type="Pfam" id="PF05190">
    <property type="entry name" value="MutS_IV"/>
    <property type="match status" value="1"/>
</dbReference>
<dbReference type="FunFam" id="3.40.50.300:FF:001579">
    <property type="entry name" value="DNA mismatch repair protein MutS"/>
    <property type="match status" value="1"/>
</dbReference>
<dbReference type="GO" id="GO:0030983">
    <property type="term" value="F:mismatched DNA binding"/>
    <property type="evidence" value="ECO:0007669"/>
    <property type="project" value="InterPro"/>
</dbReference>
<dbReference type="FunFam" id="1.10.1420.10:FF:000007">
    <property type="entry name" value="DNA mismatch repair protein MutS"/>
    <property type="match status" value="1"/>
</dbReference>
<dbReference type="AlphaFoldDB" id="A0A151B7H2"/>
<dbReference type="EMBL" id="LTBA01000001">
    <property type="protein sequence ID" value="KYH35753.1"/>
    <property type="molecule type" value="Genomic_DNA"/>
</dbReference>
<feature type="coiled-coil region" evidence="10">
    <location>
        <begin position="790"/>
        <end position="817"/>
    </location>
</feature>
<evidence type="ECO:0000256" key="3">
    <source>
        <dbReference type="ARBA" id="ARBA00022763"/>
    </source>
</evidence>
<evidence type="ECO:0000256" key="2">
    <source>
        <dbReference type="ARBA" id="ARBA00022741"/>
    </source>
</evidence>
<dbReference type="PATRIC" id="fig|1121338.3.peg.148"/>
<dbReference type="GO" id="GO:0005524">
    <property type="term" value="F:ATP binding"/>
    <property type="evidence" value="ECO:0007669"/>
    <property type="project" value="UniProtKB-UniRule"/>
</dbReference>
<dbReference type="InterPro" id="IPR007860">
    <property type="entry name" value="DNA_mmatch_repair_MutS_con_dom"/>
</dbReference>
<dbReference type="InterPro" id="IPR007696">
    <property type="entry name" value="DNA_mismatch_repair_MutS_core"/>
</dbReference>
<dbReference type="PROSITE" id="PS00486">
    <property type="entry name" value="DNA_MISMATCH_REPAIR_2"/>
    <property type="match status" value="1"/>
</dbReference>
<dbReference type="Pfam" id="PF05188">
    <property type="entry name" value="MutS_II"/>
    <property type="match status" value="1"/>
</dbReference>
<comment type="caution">
    <text evidence="12">The sequence shown here is derived from an EMBL/GenBank/DDBJ whole genome shotgun (WGS) entry which is preliminary data.</text>
</comment>
<dbReference type="InterPro" id="IPR000432">
    <property type="entry name" value="DNA_mismatch_repair_MutS_C"/>
</dbReference>
<accession>A0A151B7H2</accession>
<evidence type="ECO:0000256" key="7">
    <source>
        <dbReference type="HAMAP-Rule" id="MF_00096"/>
    </source>
</evidence>
<protein>
    <recommendedName>
        <fullName evidence="7 8">DNA mismatch repair protein MutS</fullName>
    </recommendedName>
</protein>
<dbReference type="SUPFAM" id="SSF55271">
    <property type="entry name" value="DNA repair protein MutS, domain I"/>
    <property type="match status" value="1"/>
</dbReference>
<organism evidence="12 13">
    <name type="scientific">Clostridium tepidiprofundi DSM 19306</name>
    <dbReference type="NCBI Taxonomy" id="1121338"/>
    <lineage>
        <taxon>Bacteria</taxon>
        <taxon>Bacillati</taxon>
        <taxon>Bacillota</taxon>
        <taxon>Clostridia</taxon>
        <taxon>Eubacteriales</taxon>
        <taxon>Clostridiaceae</taxon>
        <taxon>Clostridium</taxon>
    </lineage>
</organism>
<dbReference type="SUPFAM" id="SSF53150">
    <property type="entry name" value="DNA repair protein MutS, domain II"/>
    <property type="match status" value="1"/>
</dbReference>
<evidence type="ECO:0000259" key="11">
    <source>
        <dbReference type="PROSITE" id="PS00486"/>
    </source>
</evidence>
<keyword evidence="5 7" id="KW-0238">DNA-binding</keyword>
<dbReference type="Pfam" id="PF05192">
    <property type="entry name" value="MutS_III"/>
    <property type="match status" value="1"/>
</dbReference>
<dbReference type="Gene3D" id="3.40.1170.10">
    <property type="entry name" value="DNA repair protein MutS, domain I"/>
    <property type="match status" value="1"/>
</dbReference>
<dbReference type="InterPro" id="IPR016151">
    <property type="entry name" value="DNA_mismatch_repair_MutS_N"/>
</dbReference>
<dbReference type="SMART" id="SM00533">
    <property type="entry name" value="MUTSd"/>
    <property type="match status" value="1"/>
</dbReference>
<dbReference type="Gene3D" id="3.40.50.300">
    <property type="entry name" value="P-loop containing nucleotide triphosphate hydrolases"/>
    <property type="match status" value="1"/>
</dbReference>
<dbReference type="InterPro" id="IPR036187">
    <property type="entry name" value="DNA_mismatch_repair_MutS_sf"/>
</dbReference>
<dbReference type="InterPro" id="IPR017261">
    <property type="entry name" value="DNA_mismatch_repair_MutS/MSH"/>
</dbReference>
<feature type="binding site" evidence="7">
    <location>
        <begin position="616"/>
        <end position="623"/>
    </location>
    <ligand>
        <name>ATP</name>
        <dbReference type="ChEBI" id="CHEBI:30616"/>
    </ligand>
</feature>
<keyword evidence="2 7" id="KW-0547">Nucleotide-binding</keyword>
<evidence type="ECO:0000256" key="4">
    <source>
        <dbReference type="ARBA" id="ARBA00022840"/>
    </source>
</evidence>
<dbReference type="Proteomes" id="UP000075531">
    <property type="component" value="Unassembled WGS sequence"/>
</dbReference>
<keyword evidence="6 7" id="KW-0234">DNA repair</keyword>
<dbReference type="SUPFAM" id="SSF52540">
    <property type="entry name" value="P-loop containing nucleoside triphosphate hydrolases"/>
    <property type="match status" value="1"/>
</dbReference>
<dbReference type="PIRSF" id="PIRSF037677">
    <property type="entry name" value="DNA_mis_repair_Msh6"/>
    <property type="match status" value="1"/>
</dbReference>
<dbReference type="InterPro" id="IPR045076">
    <property type="entry name" value="MutS"/>
</dbReference>
<evidence type="ECO:0000256" key="5">
    <source>
        <dbReference type="ARBA" id="ARBA00023125"/>
    </source>
</evidence>
<dbReference type="Pfam" id="PF00488">
    <property type="entry name" value="MutS_V"/>
    <property type="match status" value="1"/>
</dbReference>
<dbReference type="Pfam" id="PF01624">
    <property type="entry name" value="MutS_I"/>
    <property type="match status" value="1"/>
</dbReference>
<reference evidence="12 13" key="1">
    <citation type="submission" date="2016-02" db="EMBL/GenBank/DDBJ databases">
        <title>Genome sequence of Clostridium tepidiprofundi DSM 19306.</title>
        <authorList>
            <person name="Poehlein A."/>
            <person name="Daniel R."/>
        </authorList>
    </citation>
    <scope>NUCLEOTIDE SEQUENCE [LARGE SCALE GENOMIC DNA]</scope>
    <source>
        <strain evidence="12 13">DSM 19306</strain>
    </source>
</reference>
<dbReference type="OrthoDB" id="9802448at2"/>
<dbReference type="InterPro" id="IPR007695">
    <property type="entry name" value="DNA_mismatch_repair_MutS-lik_N"/>
</dbReference>
<dbReference type="HAMAP" id="MF_00096">
    <property type="entry name" value="MutS"/>
    <property type="match status" value="1"/>
</dbReference>
<dbReference type="SMART" id="SM00534">
    <property type="entry name" value="MUTSac"/>
    <property type="match status" value="1"/>
</dbReference>
<evidence type="ECO:0000256" key="9">
    <source>
        <dbReference type="RuleBase" id="RU003756"/>
    </source>
</evidence>
<dbReference type="InterPro" id="IPR007861">
    <property type="entry name" value="DNA_mismatch_repair_MutS_clamp"/>
</dbReference>